<evidence type="ECO:0000256" key="7">
    <source>
        <dbReference type="SAM" id="MobiDB-lite"/>
    </source>
</evidence>
<dbReference type="FunFam" id="4.10.1110.10:FF:000001">
    <property type="entry name" value="Zinc finger AN1-type containing 6"/>
    <property type="match status" value="1"/>
</dbReference>
<feature type="domain" description="A20-type" evidence="8">
    <location>
        <begin position="8"/>
        <end position="42"/>
    </location>
</feature>
<evidence type="ECO:0000256" key="6">
    <source>
        <dbReference type="PROSITE-ProRule" id="PRU00449"/>
    </source>
</evidence>
<evidence type="ECO:0000313" key="10">
    <source>
        <dbReference type="EMBL" id="KAL0922904.1"/>
    </source>
</evidence>
<dbReference type="InterPro" id="IPR050652">
    <property type="entry name" value="AN1_A20_ZnFinger"/>
</dbReference>
<comment type="function">
    <text evidence="1">May be involved in environmental stress response.</text>
</comment>
<dbReference type="PANTHER" id="PTHR10634">
    <property type="entry name" value="AN1-TYPE ZINC FINGER PROTEIN"/>
    <property type="match status" value="1"/>
</dbReference>
<dbReference type="InterPro" id="IPR000058">
    <property type="entry name" value="Znf_AN1"/>
</dbReference>
<evidence type="ECO:0000313" key="11">
    <source>
        <dbReference type="Proteomes" id="UP001552299"/>
    </source>
</evidence>
<keyword evidence="11" id="KW-1185">Reference proteome</keyword>
<dbReference type="Gene3D" id="4.10.1110.10">
    <property type="entry name" value="AN1-like Zinc finger"/>
    <property type="match status" value="1"/>
</dbReference>
<gene>
    <name evidence="10" type="ORF">M5K25_006934</name>
</gene>
<feature type="compositionally biased region" description="Pro residues" evidence="7">
    <location>
        <begin position="60"/>
        <end position="70"/>
    </location>
</feature>
<dbReference type="SMART" id="SM00259">
    <property type="entry name" value="ZnF_A20"/>
    <property type="match status" value="1"/>
</dbReference>
<dbReference type="PANTHER" id="PTHR10634:SF67">
    <property type="entry name" value="AN1-TYPE ZINC FINGER PROTEIN 3"/>
    <property type="match status" value="1"/>
</dbReference>
<evidence type="ECO:0000259" key="8">
    <source>
        <dbReference type="PROSITE" id="PS51036"/>
    </source>
</evidence>
<proteinExistence type="predicted"/>
<evidence type="ECO:0000256" key="4">
    <source>
        <dbReference type="ARBA" id="ARBA00022833"/>
    </source>
</evidence>
<dbReference type="Pfam" id="PF01754">
    <property type="entry name" value="zf-A20"/>
    <property type="match status" value="1"/>
</dbReference>
<evidence type="ECO:0000256" key="2">
    <source>
        <dbReference type="ARBA" id="ARBA00022723"/>
    </source>
</evidence>
<dbReference type="SMART" id="SM00154">
    <property type="entry name" value="ZnF_AN1"/>
    <property type="match status" value="1"/>
</dbReference>
<sequence>MAEEQRYQEGHLLCANNCGFFGSPATTNLCSNCYSDHRLKKVQATSAKIAVEKSFLPPSSSSPPPIPFLPKPSASTIETSSAPTEEAPPALPKAGWCTSCRKRVGLTGFQCRCGMTFCGIHRLPEKHGCSIDYKVAGREAIARSIPVVKGSKINRI</sequence>
<dbReference type="Proteomes" id="UP001552299">
    <property type="component" value="Unassembled WGS sequence"/>
</dbReference>
<reference evidence="10 11" key="1">
    <citation type="journal article" date="2024" name="Plant Biotechnol. J.">
        <title>Dendrobium thyrsiflorum genome and its molecular insights into genes involved in important horticultural traits.</title>
        <authorList>
            <person name="Chen B."/>
            <person name="Wang J.Y."/>
            <person name="Zheng P.J."/>
            <person name="Li K.L."/>
            <person name="Liang Y.M."/>
            <person name="Chen X.F."/>
            <person name="Zhang C."/>
            <person name="Zhao X."/>
            <person name="He X."/>
            <person name="Zhang G.Q."/>
            <person name="Liu Z.J."/>
            <person name="Xu Q."/>
        </authorList>
    </citation>
    <scope>NUCLEOTIDE SEQUENCE [LARGE SCALE GENOMIC DNA]</scope>
    <source>
        <strain evidence="10">GZMU011</strain>
    </source>
</reference>
<dbReference type="Pfam" id="PF01428">
    <property type="entry name" value="zf-AN1"/>
    <property type="match status" value="1"/>
</dbReference>
<organism evidence="10 11">
    <name type="scientific">Dendrobium thyrsiflorum</name>
    <name type="common">Pinecone-like raceme dendrobium</name>
    <name type="synonym">Orchid</name>
    <dbReference type="NCBI Taxonomy" id="117978"/>
    <lineage>
        <taxon>Eukaryota</taxon>
        <taxon>Viridiplantae</taxon>
        <taxon>Streptophyta</taxon>
        <taxon>Embryophyta</taxon>
        <taxon>Tracheophyta</taxon>
        <taxon>Spermatophyta</taxon>
        <taxon>Magnoliopsida</taxon>
        <taxon>Liliopsida</taxon>
        <taxon>Asparagales</taxon>
        <taxon>Orchidaceae</taxon>
        <taxon>Epidendroideae</taxon>
        <taxon>Malaxideae</taxon>
        <taxon>Dendrobiinae</taxon>
        <taxon>Dendrobium</taxon>
    </lineage>
</organism>
<accession>A0ABD0VCX1</accession>
<protein>
    <submittedName>
        <fullName evidence="10">Uncharacterized protein</fullName>
    </submittedName>
</protein>
<name>A0ABD0VCX1_DENTH</name>
<evidence type="ECO:0000256" key="1">
    <source>
        <dbReference type="ARBA" id="ARBA00003732"/>
    </source>
</evidence>
<evidence type="ECO:0000256" key="5">
    <source>
        <dbReference type="ARBA" id="ARBA00023016"/>
    </source>
</evidence>
<feature type="compositionally biased region" description="Polar residues" evidence="7">
    <location>
        <begin position="74"/>
        <end position="83"/>
    </location>
</feature>
<dbReference type="GO" id="GO:0008270">
    <property type="term" value="F:zinc ion binding"/>
    <property type="evidence" value="ECO:0007669"/>
    <property type="project" value="UniProtKB-KW"/>
</dbReference>
<dbReference type="PROSITE" id="PS51036">
    <property type="entry name" value="ZF_A20"/>
    <property type="match status" value="1"/>
</dbReference>
<dbReference type="PROSITE" id="PS51039">
    <property type="entry name" value="ZF_AN1"/>
    <property type="match status" value="1"/>
</dbReference>
<dbReference type="EMBL" id="JANQDX010000006">
    <property type="protein sequence ID" value="KAL0922904.1"/>
    <property type="molecule type" value="Genomic_DNA"/>
</dbReference>
<dbReference type="InterPro" id="IPR002653">
    <property type="entry name" value="Znf_A20"/>
</dbReference>
<comment type="caution">
    <text evidence="10">The sequence shown here is derived from an EMBL/GenBank/DDBJ whole genome shotgun (WGS) entry which is preliminary data.</text>
</comment>
<feature type="region of interest" description="Disordered" evidence="7">
    <location>
        <begin position="55"/>
        <end position="90"/>
    </location>
</feature>
<keyword evidence="5" id="KW-0346">Stress response</keyword>
<dbReference type="SUPFAM" id="SSF57716">
    <property type="entry name" value="Glucocorticoid receptor-like (DNA-binding domain)"/>
    <property type="match status" value="1"/>
</dbReference>
<keyword evidence="3 6" id="KW-0863">Zinc-finger</keyword>
<dbReference type="AlphaFoldDB" id="A0ABD0VCX1"/>
<evidence type="ECO:0000256" key="3">
    <source>
        <dbReference type="ARBA" id="ARBA00022771"/>
    </source>
</evidence>
<dbReference type="Gene3D" id="1.20.5.4770">
    <property type="match status" value="1"/>
</dbReference>
<feature type="domain" description="AN1-type" evidence="9">
    <location>
        <begin position="89"/>
        <end position="137"/>
    </location>
</feature>
<dbReference type="SUPFAM" id="SSF118310">
    <property type="entry name" value="AN1-like Zinc finger"/>
    <property type="match status" value="1"/>
</dbReference>
<dbReference type="InterPro" id="IPR035896">
    <property type="entry name" value="AN1-like_Znf"/>
</dbReference>
<evidence type="ECO:0000259" key="9">
    <source>
        <dbReference type="PROSITE" id="PS51039"/>
    </source>
</evidence>
<keyword evidence="4" id="KW-0862">Zinc</keyword>
<keyword evidence="2" id="KW-0479">Metal-binding</keyword>